<reference evidence="2" key="1">
    <citation type="journal article" date="2011" name="Nature">
        <title>Genome sequence and analysis of the tuber crop potato.</title>
        <authorList>
            <consortium name="The Potato Genome Sequencing Consortium"/>
        </authorList>
    </citation>
    <scope>NUCLEOTIDE SEQUENCE [LARGE SCALE GENOMIC DNA]</scope>
    <source>
        <strain evidence="2">cv. DM1-3 516 R44</strain>
    </source>
</reference>
<evidence type="ECO:0000313" key="2">
    <source>
        <dbReference type="Proteomes" id="UP000011115"/>
    </source>
</evidence>
<evidence type="ECO:0000313" key="1">
    <source>
        <dbReference type="EnsemblPlants" id="PGSC0003DMT400076146"/>
    </source>
</evidence>
<name>M1CW85_SOLTU</name>
<dbReference type="InParanoid" id="M1CW85"/>
<dbReference type="Gramene" id="PGSC0003DMT400076146">
    <property type="protein sequence ID" value="PGSC0003DMT400076146"/>
    <property type="gene ID" value="PGSC0003DMG400029607"/>
</dbReference>
<dbReference type="EnsemblPlants" id="PGSC0003DMT400076146">
    <property type="protein sequence ID" value="PGSC0003DMT400076146"/>
    <property type="gene ID" value="PGSC0003DMG400029607"/>
</dbReference>
<dbReference type="PaxDb" id="4113-PGSC0003DMT400076146"/>
<reference evidence="1" key="2">
    <citation type="submission" date="2015-06" db="UniProtKB">
        <authorList>
            <consortium name="EnsemblPlants"/>
        </authorList>
    </citation>
    <scope>IDENTIFICATION</scope>
    <source>
        <strain evidence="1">DM1-3 516 R44</strain>
    </source>
</reference>
<sequence>MRVFWTRNLLICMTRGHGGSKLSLRVDSLVNQSGMQANIGLEKLTYRLRRLLQVSESRKRGCIHPIYTDIQLIYTKTEIGLNPKMATNLAQKGGP</sequence>
<keyword evidence="2" id="KW-1185">Reference proteome</keyword>
<dbReference type="Proteomes" id="UP000011115">
    <property type="component" value="Unassembled WGS sequence"/>
</dbReference>
<proteinExistence type="predicted"/>
<protein>
    <submittedName>
        <fullName evidence="1">Uncharacterized protein</fullName>
    </submittedName>
</protein>
<dbReference type="AlphaFoldDB" id="M1CW85"/>
<dbReference type="HOGENOM" id="CLU_2376924_0_0_1"/>
<organism evidence="1 2">
    <name type="scientific">Solanum tuberosum</name>
    <name type="common">Potato</name>
    <dbReference type="NCBI Taxonomy" id="4113"/>
    <lineage>
        <taxon>Eukaryota</taxon>
        <taxon>Viridiplantae</taxon>
        <taxon>Streptophyta</taxon>
        <taxon>Embryophyta</taxon>
        <taxon>Tracheophyta</taxon>
        <taxon>Spermatophyta</taxon>
        <taxon>Magnoliopsida</taxon>
        <taxon>eudicotyledons</taxon>
        <taxon>Gunneridae</taxon>
        <taxon>Pentapetalae</taxon>
        <taxon>asterids</taxon>
        <taxon>lamiids</taxon>
        <taxon>Solanales</taxon>
        <taxon>Solanaceae</taxon>
        <taxon>Solanoideae</taxon>
        <taxon>Solaneae</taxon>
        <taxon>Solanum</taxon>
    </lineage>
</organism>
<accession>M1CW85</accession>